<dbReference type="CDD" id="cd01420">
    <property type="entry name" value="MoaC_PE"/>
    <property type="match status" value="1"/>
</dbReference>
<comment type="catalytic activity">
    <reaction evidence="1">
        <text>(8S)-3',8-cyclo-7,8-dihydroguanosine 5'-triphosphate = cyclic pyranopterin phosphate + diphosphate</text>
        <dbReference type="Rhea" id="RHEA:49580"/>
        <dbReference type="ChEBI" id="CHEBI:33019"/>
        <dbReference type="ChEBI" id="CHEBI:59648"/>
        <dbReference type="ChEBI" id="CHEBI:131766"/>
        <dbReference type="EC" id="4.6.1.17"/>
    </reaction>
</comment>
<dbReference type="InterPro" id="IPR050105">
    <property type="entry name" value="MoCo_biosynth_MoaA/MoaC"/>
</dbReference>
<organism evidence="8 9">
    <name type="scientific">Pseudarcicella hirudinis</name>
    <dbReference type="NCBI Taxonomy" id="1079859"/>
    <lineage>
        <taxon>Bacteria</taxon>
        <taxon>Pseudomonadati</taxon>
        <taxon>Bacteroidota</taxon>
        <taxon>Cytophagia</taxon>
        <taxon>Cytophagales</taxon>
        <taxon>Flectobacillaceae</taxon>
        <taxon>Pseudarcicella</taxon>
    </lineage>
</organism>
<dbReference type="EMBL" id="FOXH01000002">
    <property type="protein sequence ID" value="SFP26583.1"/>
    <property type="molecule type" value="Genomic_DNA"/>
</dbReference>
<dbReference type="InterPro" id="IPR023045">
    <property type="entry name" value="MoaC"/>
</dbReference>
<evidence type="ECO:0000256" key="6">
    <source>
        <dbReference type="ARBA" id="ARBA00055087"/>
    </source>
</evidence>
<dbReference type="GO" id="GO:0006777">
    <property type="term" value="P:Mo-molybdopterin cofactor biosynthetic process"/>
    <property type="evidence" value="ECO:0007669"/>
    <property type="project" value="UniProtKB-KW"/>
</dbReference>
<gene>
    <name evidence="8" type="ORF">SAMN04515674_102168</name>
</gene>
<evidence type="ECO:0000256" key="1">
    <source>
        <dbReference type="ARBA" id="ARBA00001637"/>
    </source>
</evidence>
<keyword evidence="4" id="KW-0501">Molybdenum cofactor biosynthesis</keyword>
<dbReference type="PANTHER" id="PTHR22960">
    <property type="entry name" value="MOLYBDOPTERIN COFACTOR SYNTHESIS PROTEIN A"/>
    <property type="match status" value="1"/>
</dbReference>
<sequence>MAWGRIIKPSEKSMSQKIFSHLDSENNPSMVDVSEKAITKRTATARSIVVLNEEIMANFKEGDIQTKKGAVFQTAIIAGTMGAKKTSDLIPLCHPLGLDSCKFAIEVSGNEVIIDCTCSLTAKTGVEMEALTGASIAALTVYDMCKAFSHDIIIRETKLTKKTGGKSDFIRE</sequence>
<reference evidence="8 9" key="1">
    <citation type="submission" date="2016-10" db="EMBL/GenBank/DDBJ databases">
        <authorList>
            <person name="de Groot N.N."/>
        </authorList>
    </citation>
    <scope>NUCLEOTIDE SEQUENCE [LARGE SCALE GENOMIC DNA]</scope>
    <source>
        <strain evidence="9">E92,LMG 26720,CCM 7988</strain>
    </source>
</reference>
<dbReference type="STRING" id="1079859.SAMN04515674_102168"/>
<dbReference type="InterPro" id="IPR036522">
    <property type="entry name" value="MoaC_sf"/>
</dbReference>
<comment type="function">
    <text evidence="6">Catalyzes the conversion of (8S)-3',8-cyclo-7,8-dihydroguanosine 5'-triphosphate to cyclic pyranopterin monophosphate (cPMP).</text>
</comment>
<protein>
    <recommendedName>
        <fullName evidence="3">cyclic pyranopterin monophosphate synthase</fullName>
        <ecNumber evidence="3">4.6.1.17</ecNumber>
    </recommendedName>
</protein>
<dbReference type="UniPathway" id="UPA00344"/>
<evidence type="ECO:0000256" key="4">
    <source>
        <dbReference type="ARBA" id="ARBA00023150"/>
    </source>
</evidence>
<dbReference type="Gene3D" id="3.30.70.640">
    <property type="entry name" value="Molybdopterin cofactor biosynthesis C (MoaC) domain"/>
    <property type="match status" value="1"/>
</dbReference>
<evidence type="ECO:0000256" key="3">
    <source>
        <dbReference type="ARBA" id="ARBA00012575"/>
    </source>
</evidence>
<evidence type="ECO:0000256" key="5">
    <source>
        <dbReference type="ARBA" id="ARBA00023239"/>
    </source>
</evidence>
<dbReference type="NCBIfam" id="TIGR00581">
    <property type="entry name" value="moaC"/>
    <property type="match status" value="1"/>
</dbReference>
<dbReference type="PANTHER" id="PTHR22960:SF0">
    <property type="entry name" value="MOLYBDENUM COFACTOR BIOSYNTHESIS PROTEIN 1"/>
    <property type="match status" value="1"/>
</dbReference>
<keyword evidence="9" id="KW-1185">Reference proteome</keyword>
<dbReference type="GO" id="GO:0061799">
    <property type="term" value="F:cyclic pyranopterin monophosphate synthase activity"/>
    <property type="evidence" value="ECO:0007669"/>
    <property type="project" value="UniProtKB-EC"/>
</dbReference>
<proteinExistence type="predicted"/>
<dbReference type="SUPFAM" id="SSF55040">
    <property type="entry name" value="Molybdenum cofactor biosynthesis protein C, MoaC"/>
    <property type="match status" value="1"/>
</dbReference>
<name>A0A1I5NXS8_9BACT</name>
<feature type="domain" description="Molybdopterin cofactor biosynthesis C (MoaC)" evidence="7">
    <location>
        <begin position="30"/>
        <end position="165"/>
    </location>
</feature>
<evidence type="ECO:0000313" key="8">
    <source>
        <dbReference type="EMBL" id="SFP26583.1"/>
    </source>
</evidence>
<comment type="pathway">
    <text evidence="2">Cofactor biosynthesis; molybdopterin biosynthesis.</text>
</comment>
<dbReference type="EC" id="4.6.1.17" evidence="3"/>
<dbReference type="InterPro" id="IPR047594">
    <property type="entry name" value="MoaC_bact/euk"/>
</dbReference>
<dbReference type="InterPro" id="IPR002820">
    <property type="entry name" value="Mopterin_CF_biosynth-C_dom"/>
</dbReference>
<accession>A0A1I5NXS8</accession>
<dbReference type="GO" id="GO:0061798">
    <property type="term" value="F:GTP 3',8'-cyclase activity"/>
    <property type="evidence" value="ECO:0007669"/>
    <property type="project" value="TreeGrafter"/>
</dbReference>
<evidence type="ECO:0000256" key="2">
    <source>
        <dbReference type="ARBA" id="ARBA00005046"/>
    </source>
</evidence>
<dbReference type="Proteomes" id="UP000199306">
    <property type="component" value="Unassembled WGS sequence"/>
</dbReference>
<dbReference type="Pfam" id="PF01967">
    <property type="entry name" value="MoaC"/>
    <property type="match status" value="1"/>
</dbReference>
<evidence type="ECO:0000313" key="9">
    <source>
        <dbReference type="Proteomes" id="UP000199306"/>
    </source>
</evidence>
<keyword evidence="5" id="KW-0456">Lyase</keyword>
<evidence type="ECO:0000259" key="7">
    <source>
        <dbReference type="Pfam" id="PF01967"/>
    </source>
</evidence>
<dbReference type="AlphaFoldDB" id="A0A1I5NXS8"/>
<dbReference type="NCBIfam" id="NF006870">
    <property type="entry name" value="PRK09364.1"/>
    <property type="match status" value="1"/>
</dbReference>